<dbReference type="SUPFAM" id="SSF55729">
    <property type="entry name" value="Acyl-CoA N-acyltransferases (Nat)"/>
    <property type="match status" value="1"/>
</dbReference>
<dbReference type="PANTHER" id="PTHR13538">
    <property type="entry name" value="N-ACETYLTRANSFERASE 6"/>
    <property type="match status" value="1"/>
</dbReference>
<organism evidence="2 3">
    <name type="scientific">Aeromonas cavernicola</name>
    <dbReference type="NCBI Taxonomy" id="1006623"/>
    <lineage>
        <taxon>Bacteria</taxon>
        <taxon>Pseudomonadati</taxon>
        <taxon>Pseudomonadota</taxon>
        <taxon>Gammaproteobacteria</taxon>
        <taxon>Aeromonadales</taxon>
        <taxon>Aeromonadaceae</taxon>
        <taxon>Aeromonas</taxon>
    </lineage>
</organism>
<dbReference type="PANTHER" id="PTHR13538:SF4">
    <property type="entry name" value="N-ALPHA-ACETYLTRANSFERASE 80"/>
    <property type="match status" value="1"/>
</dbReference>
<dbReference type="OrthoDB" id="9787920at2"/>
<dbReference type="GO" id="GO:0008080">
    <property type="term" value="F:N-acetyltransferase activity"/>
    <property type="evidence" value="ECO:0007669"/>
    <property type="project" value="InterPro"/>
</dbReference>
<dbReference type="GO" id="GO:0005737">
    <property type="term" value="C:cytoplasm"/>
    <property type="evidence" value="ECO:0007669"/>
    <property type="project" value="TreeGrafter"/>
</dbReference>
<evidence type="ECO:0000313" key="2">
    <source>
        <dbReference type="EMBL" id="PJG60455.1"/>
    </source>
</evidence>
<dbReference type="InterPro" id="IPR016181">
    <property type="entry name" value="Acyl_CoA_acyltransferase"/>
</dbReference>
<proteinExistence type="predicted"/>
<dbReference type="CDD" id="cd04301">
    <property type="entry name" value="NAT_SF"/>
    <property type="match status" value="1"/>
</dbReference>
<evidence type="ECO:0000259" key="1">
    <source>
        <dbReference type="PROSITE" id="PS51186"/>
    </source>
</evidence>
<dbReference type="InterPro" id="IPR039840">
    <property type="entry name" value="NAA80"/>
</dbReference>
<dbReference type="EMBL" id="PGGC01000013">
    <property type="protein sequence ID" value="PJG60455.1"/>
    <property type="molecule type" value="Genomic_DNA"/>
</dbReference>
<accession>A0A2H9U8V1</accession>
<dbReference type="Proteomes" id="UP000235861">
    <property type="component" value="Unassembled WGS sequence"/>
</dbReference>
<evidence type="ECO:0000313" key="3">
    <source>
        <dbReference type="Proteomes" id="UP000235861"/>
    </source>
</evidence>
<protein>
    <submittedName>
        <fullName evidence="2">GNAT family N-acetyltransferase</fullName>
    </submittedName>
</protein>
<reference evidence="2 3" key="1">
    <citation type="submission" date="2017-11" db="EMBL/GenBank/DDBJ databases">
        <title>Draft genome sequence of environmental isolate Aeromonas cavernicola sp. nov. MDC 2508.</title>
        <authorList>
            <person name="Colston S.M."/>
            <person name="Navarro A."/>
            <person name="Martinez-Murcia A.J."/>
            <person name="Graf J."/>
        </authorList>
    </citation>
    <scope>NUCLEOTIDE SEQUENCE [LARGE SCALE GENOMIC DNA]</scope>
    <source>
        <strain evidence="2 3">MDC 2508</strain>
    </source>
</reference>
<feature type="domain" description="N-acetyltransferase" evidence="1">
    <location>
        <begin position="4"/>
        <end position="136"/>
    </location>
</feature>
<dbReference type="Gene3D" id="3.40.630.30">
    <property type="match status" value="1"/>
</dbReference>
<dbReference type="InterPro" id="IPR000182">
    <property type="entry name" value="GNAT_dom"/>
</dbReference>
<name>A0A2H9U8V1_9GAMM</name>
<dbReference type="Pfam" id="PF00583">
    <property type="entry name" value="Acetyltransf_1"/>
    <property type="match status" value="1"/>
</dbReference>
<dbReference type="GO" id="GO:1905502">
    <property type="term" value="F:acetyl-CoA binding"/>
    <property type="evidence" value="ECO:0007669"/>
    <property type="project" value="TreeGrafter"/>
</dbReference>
<dbReference type="AlphaFoldDB" id="A0A2H9U8V1"/>
<keyword evidence="3" id="KW-1185">Reference proteome</keyword>
<sequence length="137" mass="15849">MYLTAIQAPQEDEIDALRMGLTDYNVSQAGCYLRERIASVIKDEQGKIHGGIIADIRWGWLHVDWLWVDESIRQRGWGRRLLGAMEQYAQSKGITRYHLETTTFQALPFYQALGYQVFGQLPDMPPGHLCYFLNKQL</sequence>
<dbReference type="RefSeq" id="WP_100292632.1">
    <property type="nucleotide sequence ID" value="NZ_PGGC01000013.1"/>
</dbReference>
<dbReference type="PROSITE" id="PS51186">
    <property type="entry name" value="GNAT"/>
    <property type="match status" value="1"/>
</dbReference>
<keyword evidence="2" id="KW-0808">Transferase</keyword>
<comment type="caution">
    <text evidence="2">The sequence shown here is derived from an EMBL/GenBank/DDBJ whole genome shotgun (WGS) entry which is preliminary data.</text>
</comment>
<gene>
    <name evidence="2" type="ORF">CUC53_02080</name>
</gene>